<comment type="similarity">
    <text evidence="1">Belongs to the GST superfamily.</text>
</comment>
<dbReference type="PANTHER" id="PTHR43968">
    <property type="match status" value="1"/>
</dbReference>
<dbReference type="AlphaFoldDB" id="A0A086T429"/>
<dbReference type="EMBL" id="JPKY01000054">
    <property type="protein sequence ID" value="KFH44111.1"/>
    <property type="molecule type" value="Genomic_DNA"/>
</dbReference>
<dbReference type="Proteomes" id="UP000029964">
    <property type="component" value="Unassembled WGS sequence"/>
</dbReference>
<comment type="caution">
    <text evidence="4">The sequence shown here is derived from an EMBL/GenBank/DDBJ whole genome shotgun (WGS) entry which is preliminary data.</text>
</comment>
<evidence type="ECO:0000256" key="1">
    <source>
        <dbReference type="ARBA" id="ARBA00007409"/>
    </source>
</evidence>
<dbReference type="HOGENOM" id="CLU_074611_0_0_1"/>
<dbReference type="SFLD" id="SFLDS00019">
    <property type="entry name" value="Glutathione_Transferase_(cytos"/>
    <property type="match status" value="1"/>
</dbReference>
<reference evidence="5" key="1">
    <citation type="journal article" date="2014" name="Genome Announc.">
        <title>Genome sequence and annotation of Acremonium chrysogenum, producer of the beta-lactam antibiotic cephalosporin C.</title>
        <authorList>
            <person name="Terfehr D."/>
            <person name="Dahlmann T.A."/>
            <person name="Specht T."/>
            <person name="Zadra I."/>
            <person name="Kuernsteiner H."/>
            <person name="Kueck U."/>
        </authorList>
    </citation>
    <scope>NUCLEOTIDE SEQUENCE [LARGE SCALE GENOMIC DNA]</scope>
    <source>
        <strain evidence="5">ATCC 11550 / CBS 779.69 / DSM 880 / IAM 14645 / JCM 23072 / IMI 49137</strain>
    </source>
</reference>
<keyword evidence="5" id="KW-1185">Reference proteome</keyword>
<proteinExistence type="inferred from homology"/>
<dbReference type="Gene3D" id="1.20.1050.10">
    <property type="match status" value="1"/>
</dbReference>
<dbReference type="InterPro" id="IPR050983">
    <property type="entry name" value="GST_Omega/HSP26"/>
</dbReference>
<gene>
    <name evidence="4" type="ORF">ACRE_050690</name>
</gene>
<dbReference type="SUPFAM" id="SSF52833">
    <property type="entry name" value="Thioredoxin-like"/>
    <property type="match status" value="1"/>
</dbReference>
<evidence type="ECO:0000313" key="4">
    <source>
        <dbReference type="EMBL" id="KFH44111.1"/>
    </source>
</evidence>
<dbReference type="SFLD" id="SFLDG00358">
    <property type="entry name" value="Main_(cytGST)"/>
    <property type="match status" value="1"/>
</dbReference>
<dbReference type="GO" id="GO:0016740">
    <property type="term" value="F:transferase activity"/>
    <property type="evidence" value="ECO:0007669"/>
    <property type="project" value="UniProtKB-KW"/>
</dbReference>
<dbReference type="Gene3D" id="3.40.30.10">
    <property type="entry name" value="Glutaredoxin"/>
    <property type="match status" value="1"/>
</dbReference>
<dbReference type="STRING" id="857340.A0A086T429"/>
<organism evidence="4 5">
    <name type="scientific">Hapsidospora chrysogenum (strain ATCC 11550 / CBS 779.69 / DSM 880 / IAM 14645 / JCM 23072 / IMI 49137)</name>
    <name type="common">Acremonium chrysogenum</name>
    <dbReference type="NCBI Taxonomy" id="857340"/>
    <lineage>
        <taxon>Eukaryota</taxon>
        <taxon>Fungi</taxon>
        <taxon>Dikarya</taxon>
        <taxon>Ascomycota</taxon>
        <taxon>Pezizomycotina</taxon>
        <taxon>Sordariomycetes</taxon>
        <taxon>Hypocreomycetidae</taxon>
        <taxon>Hypocreales</taxon>
        <taxon>Bionectriaceae</taxon>
        <taxon>Hapsidospora</taxon>
    </lineage>
</organism>
<dbReference type="CDD" id="cd00570">
    <property type="entry name" value="GST_N_family"/>
    <property type="match status" value="1"/>
</dbReference>
<dbReference type="InterPro" id="IPR036282">
    <property type="entry name" value="Glutathione-S-Trfase_C_sf"/>
</dbReference>
<dbReference type="GO" id="GO:0005737">
    <property type="term" value="C:cytoplasm"/>
    <property type="evidence" value="ECO:0007669"/>
    <property type="project" value="TreeGrafter"/>
</dbReference>
<dbReference type="PROSITE" id="PS50405">
    <property type="entry name" value="GST_CTER"/>
    <property type="match status" value="1"/>
</dbReference>
<evidence type="ECO:0000313" key="5">
    <source>
        <dbReference type="Proteomes" id="UP000029964"/>
    </source>
</evidence>
<dbReference type="SUPFAM" id="SSF47616">
    <property type="entry name" value="GST C-terminal domain-like"/>
    <property type="match status" value="1"/>
</dbReference>
<keyword evidence="4" id="KW-0808">Transferase</keyword>
<feature type="domain" description="GST N-terminal" evidence="2">
    <location>
        <begin position="8"/>
        <end position="87"/>
    </location>
</feature>
<dbReference type="PANTHER" id="PTHR43968:SF8">
    <property type="entry name" value="S-TRANSFERASE, PUTATIVE (AFU_ORTHOLOGUE AFUA_2G00590)-RELATED"/>
    <property type="match status" value="1"/>
</dbReference>
<dbReference type="OrthoDB" id="202840at2759"/>
<dbReference type="InterPro" id="IPR004045">
    <property type="entry name" value="Glutathione_S-Trfase_N"/>
</dbReference>
<protein>
    <submittedName>
        <fullName evidence="4">Glutathione S-transferase omega-like protein</fullName>
    </submittedName>
</protein>
<dbReference type="InterPro" id="IPR040079">
    <property type="entry name" value="Glutathione_S-Trfase"/>
</dbReference>
<feature type="domain" description="GST C-terminal" evidence="3">
    <location>
        <begin position="96"/>
        <end position="235"/>
    </location>
</feature>
<dbReference type="InterPro" id="IPR010987">
    <property type="entry name" value="Glutathione-S-Trfase_C-like"/>
</dbReference>
<sequence length="235" mass="25490">MATAATPPPIALYTNHGCPFAHRAHVALAELKIPFEERIVDLGVPRTPEYLAINPRGLVPSLVHGDDIITESAVVANFLADAYPSHLIPASSDPKGPLTRARVAFFADTFSSKLVAPLFKGVFAPSDEEGSKTFNELVDVLVKEVEPLLADAAPFFGGSAKLTMAEVLTGPFVIRLLTWPNHGLAPKTVLADLEARAPNFFRWAQKVAAHPSVRSIYDEETIAQAMKEKRDKTRA</sequence>
<name>A0A086T429_HAPC1</name>
<dbReference type="InterPro" id="IPR036249">
    <property type="entry name" value="Thioredoxin-like_sf"/>
</dbReference>
<dbReference type="PROSITE" id="PS50404">
    <property type="entry name" value="GST_NTER"/>
    <property type="match status" value="1"/>
</dbReference>
<accession>A0A086T429</accession>
<dbReference type="Pfam" id="PF13409">
    <property type="entry name" value="GST_N_2"/>
    <property type="match status" value="1"/>
</dbReference>
<evidence type="ECO:0000259" key="3">
    <source>
        <dbReference type="PROSITE" id="PS50405"/>
    </source>
</evidence>
<evidence type="ECO:0000259" key="2">
    <source>
        <dbReference type="PROSITE" id="PS50404"/>
    </source>
</evidence>